<name>A0A1Q3AV59_CEPFO</name>
<comment type="caution">
    <text evidence="2">The sequence shown here is derived from an EMBL/GenBank/DDBJ whole genome shotgun (WGS) entry which is preliminary data.</text>
</comment>
<evidence type="ECO:0000256" key="1">
    <source>
        <dbReference type="SAM" id="MobiDB-lite"/>
    </source>
</evidence>
<keyword evidence="3" id="KW-1185">Reference proteome</keyword>
<feature type="non-terminal residue" evidence="2">
    <location>
        <position position="1"/>
    </location>
</feature>
<dbReference type="AlphaFoldDB" id="A0A1Q3AV59"/>
<dbReference type="InParanoid" id="A0A1Q3AV59"/>
<proteinExistence type="predicted"/>
<organism evidence="2 3">
    <name type="scientific">Cephalotus follicularis</name>
    <name type="common">Albany pitcher plant</name>
    <dbReference type="NCBI Taxonomy" id="3775"/>
    <lineage>
        <taxon>Eukaryota</taxon>
        <taxon>Viridiplantae</taxon>
        <taxon>Streptophyta</taxon>
        <taxon>Embryophyta</taxon>
        <taxon>Tracheophyta</taxon>
        <taxon>Spermatophyta</taxon>
        <taxon>Magnoliopsida</taxon>
        <taxon>eudicotyledons</taxon>
        <taxon>Gunneridae</taxon>
        <taxon>Pentapetalae</taxon>
        <taxon>rosids</taxon>
        <taxon>fabids</taxon>
        <taxon>Oxalidales</taxon>
        <taxon>Cephalotaceae</taxon>
        <taxon>Cephalotus</taxon>
    </lineage>
</organism>
<feature type="region of interest" description="Disordered" evidence="1">
    <location>
        <begin position="207"/>
        <end position="230"/>
    </location>
</feature>
<feature type="region of interest" description="Disordered" evidence="1">
    <location>
        <begin position="126"/>
        <end position="158"/>
    </location>
</feature>
<reference evidence="3" key="1">
    <citation type="submission" date="2016-04" db="EMBL/GenBank/DDBJ databases">
        <title>Cephalotus genome sequencing.</title>
        <authorList>
            <person name="Fukushima K."/>
            <person name="Hasebe M."/>
            <person name="Fang X."/>
        </authorList>
    </citation>
    <scope>NUCLEOTIDE SEQUENCE [LARGE SCALE GENOMIC DNA]</scope>
    <source>
        <strain evidence="3">cv. St1</strain>
    </source>
</reference>
<sequence>LIHHITTTHILPTSGGHEKMSYQDLYIMWHIVSCKPLNLPQLIMKNVLRSASKVDGALPYGMVSTMIISHCGIVVGNEVPSRTDVGDIYNASSLKRMDWKRVHDTNKGFVWLPKERGRRRRRVECEGADEQRDVQRLKHAPAPKMQKGQSSSNSSSHSMEILAELKKLHIKIEKMRDEFLDLFDDQRRGHRRLENKLVSNGLIDAVDISELKEEEEEEEEEEEGEDDMKQ</sequence>
<accession>A0A1Q3AV59</accession>
<evidence type="ECO:0000313" key="3">
    <source>
        <dbReference type="Proteomes" id="UP000187406"/>
    </source>
</evidence>
<dbReference type="Proteomes" id="UP000187406">
    <property type="component" value="Unassembled WGS sequence"/>
</dbReference>
<feature type="compositionally biased region" description="Acidic residues" evidence="1">
    <location>
        <begin position="212"/>
        <end position="230"/>
    </location>
</feature>
<dbReference type="EMBL" id="BDDD01000114">
    <property type="protein sequence ID" value="GAV59472.1"/>
    <property type="molecule type" value="Genomic_DNA"/>
</dbReference>
<evidence type="ECO:0000313" key="2">
    <source>
        <dbReference type="EMBL" id="GAV59472.1"/>
    </source>
</evidence>
<feature type="compositionally biased region" description="Basic and acidic residues" evidence="1">
    <location>
        <begin position="126"/>
        <end position="136"/>
    </location>
</feature>
<protein>
    <submittedName>
        <fullName evidence="2">Uncharacterized protein</fullName>
    </submittedName>
</protein>
<gene>
    <name evidence="2" type="ORF">CFOL_v3_03003</name>
</gene>